<dbReference type="Pfam" id="PF04138">
    <property type="entry name" value="GtrA_DPMS_TM"/>
    <property type="match status" value="1"/>
</dbReference>
<organism evidence="8 9">
    <name type="scientific">Saccharopolyspora elongata</name>
    <dbReference type="NCBI Taxonomy" id="2530387"/>
    <lineage>
        <taxon>Bacteria</taxon>
        <taxon>Bacillati</taxon>
        <taxon>Actinomycetota</taxon>
        <taxon>Actinomycetes</taxon>
        <taxon>Pseudonocardiales</taxon>
        <taxon>Pseudonocardiaceae</taxon>
        <taxon>Saccharopolyspora</taxon>
    </lineage>
</organism>
<dbReference type="PANTHER" id="PTHR38459">
    <property type="entry name" value="PROPHAGE BACTOPRENOL-LINKED GLUCOSE TRANSLOCASE HOMOLOG"/>
    <property type="match status" value="1"/>
</dbReference>
<feature type="transmembrane region" description="Helical" evidence="6">
    <location>
        <begin position="59"/>
        <end position="77"/>
    </location>
</feature>
<dbReference type="RefSeq" id="WP_132483767.1">
    <property type="nucleotide sequence ID" value="NZ_SMKW01000010.1"/>
</dbReference>
<dbReference type="AlphaFoldDB" id="A0A4R4Z4Q5"/>
<evidence type="ECO:0000256" key="2">
    <source>
        <dbReference type="ARBA" id="ARBA00009399"/>
    </source>
</evidence>
<feature type="transmembrane region" description="Helical" evidence="6">
    <location>
        <begin position="28"/>
        <end position="53"/>
    </location>
</feature>
<comment type="caution">
    <text evidence="8">The sequence shown here is derived from an EMBL/GenBank/DDBJ whole genome shotgun (WGS) entry which is preliminary data.</text>
</comment>
<dbReference type="InterPro" id="IPR051401">
    <property type="entry name" value="GtrA_CellWall_Glycosyl"/>
</dbReference>
<dbReference type="GO" id="GO:0000271">
    <property type="term" value="P:polysaccharide biosynthetic process"/>
    <property type="evidence" value="ECO:0007669"/>
    <property type="project" value="InterPro"/>
</dbReference>
<dbReference type="GO" id="GO:0005886">
    <property type="term" value="C:plasma membrane"/>
    <property type="evidence" value="ECO:0007669"/>
    <property type="project" value="TreeGrafter"/>
</dbReference>
<dbReference type="PANTHER" id="PTHR38459:SF1">
    <property type="entry name" value="PROPHAGE BACTOPRENOL-LINKED GLUCOSE TRANSLOCASE HOMOLOG"/>
    <property type="match status" value="1"/>
</dbReference>
<dbReference type="InterPro" id="IPR007267">
    <property type="entry name" value="GtrA_DPMS_TM"/>
</dbReference>
<feature type="domain" description="GtrA/DPMS transmembrane" evidence="7">
    <location>
        <begin position="35"/>
        <end position="151"/>
    </location>
</feature>
<protein>
    <recommendedName>
        <fullName evidence="7">GtrA/DPMS transmembrane domain-containing protein</fullName>
    </recommendedName>
</protein>
<evidence type="ECO:0000256" key="6">
    <source>
        <dbReference type="SAM" id="Phobius"/>
    </source>
</evidence>
<reference evidence="8 9" key="1">
    <citation type="submission" date="2019-03" db="EMBL/GenBank/DDBJ databases">
        <title>Draft genome sequences of novel Actinobacteria.</title>
        <authorList>
            <person name="Sahin N."/>
            <person name="Ay H."/>
            <person name="Saygin H."/>
        </authorList>
    </citation>
    <scope>NUCLEOTIDE SEQUENCE [LARGE SCALE GENOMIC DNA]</scope>
    <source>
        <strain evidence="8 9">7K502</strain>
    </source>
</reference>
<dbReference type="OrthoDB" id="3296646at2"/>
<feature type="transmembrane region" description="Helical" evidence="6">
    <location>
        <begin position="98"/>
        <end position="119"/>
    </location>
</feature>
<evidence type="ECO:0000256" key="1">
    <source>
        <dbReference type="ARBA" id="ARBA00004141"/>
    </source>
</evidence>
<comment type="subcellular location">
    <subcellularLocation>
        <location evidence="1">Membrane</location>
        <topology evidence="1">Multi-pass membrane protein</topology>
    </subcellularLocation>
</comment>
<dbReference type="EMBL" id="SMKW01000010">
    <property type="protein sequence ID" value="TDD53131.1"/>
    <property type="molecule type" value="Genomic_DNA"/>
</dbReference>
<comment type="similarity">
    <text evidence="2">Belongs to the GtrA family.</text>
</comment>
<keyword evidence="5 6" id="KW-0472">Membrane</keyword>
<name>A0A4R4Z4Q5_9PSEU</name>
<evidence type="ECO:0000313" key="8">
    <source>
        <dbReference type="EMBL" id="TDD53131.1"/>
    </source>
</evidence>
<gene>
    <name evidence="8" type="ORF">E1288_10550</name>
</gene>
<evidence type="ECO:0000259" key="7">
    <source>
        <dbReference type="Pfam" id="PF04138"/>
    </source>
</evidence>
<keyword evidence="9" id="KW-1185">Reference proteome</keyword>
<proteinExistence type="inferred from homology"/>
<feature type="transmembrane region" description="Helical" evidence="6">
    <location>
        <begin position="125"/>
        <end position="145"/>
    </location>
</feature>
<evidence type="ECO:0000256" key="5">
    <source>
        <dbReference type="ARBA" id="ARBA00023136"/>
    </source>
</evidence>
<evidence type="ECO:0000256" key="3">
    <source>
        <dbReference type="ARBA" id="ARBA00022692"/>
    </source>
</evidence>
<keyword evidence="3 6" id="KW-0812">Transmembrane</keyword>
<evidence type="ECO:0000256" key="4">
    <source>
        <dbReference type="ARBA" id="ARBA00022989"/>
    </source>
</evidence>
<accession>A0A4R4Z4Q5</accession>
<dbReference type="Proteomes" id="UP000294947">
    <property type="component" value="Unassembled WGS sequence"/>
</dbReference>
<evidence type="ECO:0000313" key="9">
    <source>
        <dbReference type="Proteomes" id="UP000294947"/>
    </source>
</evidence>
<keyword evidence="4 6" id="KW-1133">Transmembrane helix</keyword>
<sequence length="162" mass="17047">MKGVAAREPKAVTPGAVDRVRPAKRDDVVGQAVLFTVVGVLATAANAVLYVLLRGIFPVGASNFCSLLITTAASSAAHRHFAFAARNEHRGRMHLQTLAVFAFYCVSNNIALGLLGLAVEDPSSVAEAAAVAALSVIGGTTRFAVMRLWVFSRSAGHRASWE</sequence>